<evidence type="ECO:0000313" key="3">
    <source>
        <dbReference type="Proteomes" id="UP000256405"/>
    </source>
</evidence>
<evidence type="ECO:0000256" key="1">
    <source>
        <dbReference type="SAM" id="SignalP"/>
    </source>
</evidence>
<dbReference type="RefSeq" id="WP_086540443.1">
    <property type="nucleotide sequence ID" value="NZ_MSSW01000009.1"/>
</dbReference>
<proteinExistence type="predicted"/>
<organism evidence="2 3">
    <name type="scientific">Algoriphagus antarcticus</name>
    <dbReference type="NCBI Taxonomy" id="238540"/>
    <lineage>
        <taxon>Bacteria</taxon>
        <taxon>Pseudomonadati</taxon>
        <taxon>Bacteroidota</taxon>
        <taxon>Cytophagia</taxon>
        <taxon>Cytophagales</taxon>
        <taxon>Cyclobacteriaceae</taxon>
        <taxon>Algoriphagus</taxon>
    </lineage>
</organism>
<dbReference type="Proteomes" id="UP000256405">
    <property type="component" value="Unassembled WGS sequence"/>
</dbReference>
<protein>
    <submittedName>
        <fullName evidence="2">Uncharacterized protein</fullName>
    </submittedName>
</protein>
<gene>
    <name evidence="2" type="ORF">C8N25_13140</name>
</gene>
<name>A0A3E0DBY7_9BACT</name>
<sequence length="67" mass="7258">MKINNLFYAAAGLLLCISFISKTRAEDSTQTTVTAQTMADTLGLQLIASDLVSPVFLAQPPNDERLE</sequence>
<evidence type="ECO:0000313" key="2">
    <source>
        <dbReference type="EMBL" id="REG79492.1"/>
    </source>
</evidence>
<reference evidence="2 3" key="1">
    <citation type="submission" date="2018-08" db="EMBL/GenBank/DDBJ databases">
        <title>Genomic Encyclopedia of Archaeal and Bacterial Type Strains, Phase II (KMG-II): from individual species to whole genera.</title>
        <authorList>
            <person name="Goeker M."/>
        </authorList>
    </citation>
    <scope>NUCLEOTIDE SEQUENCE [LARGE SCALE GENOMIC DNA]</scope>
    <source>
        <strain evidence="2 3">DSM 15986</strain>
    </source>
</reference>
<feature type="chain" id="PRO_5017688588" evidence="1">
    <location>
        <begin position="26"/>
        <end position="67"/>
    </location>
</feature>
<dbReference type="EMBL" id="QUNF01000031">
    <property type="protein sequence ID" value="REG79492.1"/>
    <property type="molecule type" value="Genomic_DNA"/>
</dbReference>
<keyword evidence="3" id="KW-1185">Reference proteome</keyword>
<dbReference type="AlphaFoldDB" id="A0A3E0DBY7"/>
<accession>A0A3E0DBY7</accession>
<keyword evidence="1" id="KW-0732">Signal</keyword>
<feature type="signal peptide" evidence="1">
    <location>
        <begin position="1"/>
        <end position="25"/>
    </location>
</feature>
<comment type="caution">
    <text evidence="2">The sequence shown here is derived from an EMBL/GenBank/DDBJ whole genome shotgun (WGS) entry which is preliminary data.</text>
</comment>